<dbReference type="Gene3D" id="3.30.70.100">
    <property type="match status" value="1"/>
</dbReference>
<sequence>MFFELRQYNIKDGKRENWIQLMEEEILPFQLSKGMIVVGSFVSENPEEDGDLYVWIRRFESEAQREDLYRLVYETDHWKSNLGPRVGELIDRENISVTRIVPTSKSIIR</sequence>
<proteinExistence type="predicted"/>
<dbReference type="InterPro" id="IPR011008">
    <property type="entry name" value="Dimeric_a/b-barrel"/>
</dbReference>
<protein>
    <recommendedName>
        <fullName evidence="1">NIPSNAP domain-containing protein</fullName>
    </recommendedName>
</protein>
<accession>A0A383BAH5</accession>
<gene>
    <name evidence="2" type="ORF">METZ01_LOCUS469846</name>
</gene>
<dbReference type="InterPro" id="IPR012577">
    <property type="entry name" value="NIPSNAP"/>
</dbReference>
<dbReference type="SUPFAM" id="SSF54909">
    <property type="entry name" value="Dimeric alpha+beta barrel"/>
    <property type="match status" value="1"/>
</dbReference>
<organism evidence="2">
    <name type="scientific">marine metagenome</name>
    <dbReference type="NCBI Taxonomy" id="408172"/>
    <lineage>
        <taxon>unclassified sequences</taxon>
        <taxon>metagenomes</taxon>
        <taxon>ecological metagenomes</taxon>
    </lineage>
</organism>
<feature type="domain" description="NIPSNAP" evidence="1">
    <location>
        <begin position="3"/>
        <end position="105"/>
    </location>
</feature>
<dbReference type="Pfam" id="PF07978">
    <property type="entry name" value="NIPSNAP"/>
    <property type="match status" value="1"/>
</dbReference>
<reference evidence="2" key="1">
    <citation type="submission" date="2018-05" db="EMBL/GenBank/DDBJ databases">
        <authorList>
            <person name="Lanie J.A."/>
            <person name="Ng W.-L."/>
            <person name="Kazmierczak K.M."/>
            <person name="Andrzejewski T.M."/>
            <person name="Davidsen T.M."/>
            <person name="Wayne K.J."/>
            <person name="Tettelin H."/>
            <person name="Glass J.I."/>
            <person name="Rusch D."/>
            <person name="Podicherti R."/>
            <person name="Tsui H.-C.T."/>
            <person name="Winkler M.E."/>
        </authorList>
    </citation>
    <scope>NUCLEOTIDE SEQUENCE</scope>
</reference>
<name>A0A383BAH5_9ZZZZ</name>
<evidence type="ECO:0000313" key="2">
    <source>
        <dbReference type="EMBL" id="SVE16992.1"/>
    </source>
</evidence>
<evidence type="ECO:0000259" key="1">
    <source>
        <dbReference type="Pfam" id="PF07978"/>
    </source>
</evidence>
<dbReference type="AlphaFoldDB" id="A0A383BAH5"/>
<dbReference type="EMBL" id="UINC01198847">
    <property type="protein sequence ID" value="SVE16992.1"/>
    <property type="molecule type" value="Genomic_DNA"/>
</dbReference>